<organism evidence="2 3">
    <name type="scientific">Myotis myotis</name>
    <name type="common">Greater mouse-eared bat</name>
    <name type="synonym">Vespertilio myotis</name>
    <dbReference type="NCBI Taxonomy" id="51298"/>
    <lineage>
        <taxon>Eukaryota</taxon>
        <taxon>Metazoa</taxon>
        <taxon>Chordata</taxon>
        <taxon>Craniata</taxon>
        <taxon>Vertebrata</taxon>
        <taxon>Euteleostomi</taxon>
        <taxon>Mammalia</taxon>
        <taxon>Eutheria</taxon>
        <taxon>Laurasiatheria</taxon>
        <taxon>Chiroptera</taxon>
        <taxon>Yangochiroptera</taxon>
        <taxon>Vespertilionidae</taxon>
        <taxon>Myotis</taxon>
    </lineage>
</organism>
<dbReference type="EMBL" id="JABWUV010000023">
    <property type="protein sequence ID" value="KAF6278892.1"/>
    <property type="molecule type" value="Genomic_DNA"/>
</dbReference>
<feature type="region of interest" description="Disordered" evidence="1">
    <location>
        <begin position="1"/>
        <end position="35"/>
    </location>
</feature>
<dbReference type="AlphaFoldDB" id="A0A7J7RRR5"/>
<gene>
    <name evidence="2" type="ORF">mMyoMyo1_010223</name>
</gene>
<accession>A0A7J7RRR5</accession>
<comment type="caution">
    <text evidence="2">The sequence shown here is derived from an EMBL/GenBank/DDBJ whole genome shotgun (WGS) entry which is preliminary data.</text>
</comment>
<dbReference type="Proteomes" id="UP000527355">
    <property type="component" value="Unassembled WGS sequence"/>
</dbReference>
<evidence type="ECO:0000256" key="1">
    <source>
        <dbReference type="SAM" id="MobiDB-lite"/>
    </source>
</evidence>
<evidence type="ECO:0000313" key="3">
    <source>
        <dbReference type="Proteomes" id="UP000527355"/>
    </source>
</evidence>
<feature type="region of interest" description="Disordered" evidence="1">
    <location>
        <begin position="96"/>
        <end position="156"/>
    </location>
</feature>
<evidence type="ECO:0000313" key="2">
    <source>
        <dbReference type="EMBL" id="KAF6278892.1"/>
    </source>
</evidence>
<name>A0A7J7RRR5_MYOMY</name>
<reference evidence="2 3" key="1">
    <citation type="journal article" date="2020" name="Nature">
        <title>Six reference-quality genomes reveal evolution of bat adaptations.</title>
        <authorList>
            <person name="Jebb D."/>
            <person name="Huang Z."/>
            <person name="Pippel M."/>
            <person name="Hughes G.M."/>
            <person name="Lavrichenko K."/>
            <person name="Devanna P."/>
            <person name="Winkler S."/>
            <person name="Jermiin L.S."/>
            <person name="Skirmuntt E.C."/>
            <person name="Katzourakis A."/>
            <person name="Burkitt-Gray L."/>
            <person name="Ray D.A."/>
            <person name="Sullivan K.A.M."/>
            <person name="Roscito J.G."/>
            <person name="Kirilenko B.M."/>
            <person name="Davalos L.M."/>
            <person name="Corthals A.P."/>
            <person name="Power M.L."/>
            <person name="Jones G."/>
            <person name="Ransome R.D."/>
            <person name="Dechmann D.K.N."/>
            <person name="Locatelli A.G."/>
            <person name="Puechmaille S.J."/>
            <person name="Fedrigo O."/>
            <person name="Jarvis E.D."/>
            <person name="Hiller M."/>
            <person name="Vernes S.C."/>
            <person name="Myers E.W."/>
            <person name="Teeling E.C."/>
        </authorList>
    </citation>
    <scope>NUCLEOTIDE SEQUENCE [LARGE SCALE GENOMIC DNA]</scope>
    <source>
        <strain evidence="2">MMyoMyo1</strain>
        <tissue evidence="2">Flight muscle</tissue>
    </source>
</reference>
<proteinExistence type="predicted"/>
<keyword evidence="3" id="KW-1185">Reference proteome</keyword>
<protein>
    <submittedName>
        <fullName evidence="2">Uncharacterized protein</fullName>
    </submittedName>
</protein>
<sequence length="156" mass="16607">MGRAASLPLSSPPGQNPHLHTEHTVRQPGSQLPSQMCHTPRVPGGQGALTSPYRRVEPAHLPGRGWAVPADPGGGRLLPRPVHVLQPFHLTHLHVKRTAKGSPFSSHDGPPVPGWRQPPGAGEPELALQVDRCCDAPLPEEGRTGLALPREGAGRR</sequence>